<evidence type="ECO:0000256" key="1">
    <source>
        <dbReference type="SAM" id="MobiDB-lite"/>
    </source>
</evidence>
<proteinExistence type="predicted"/>
<accession>A0ABN8XTP0</accession>
<organism evidence="2 3">
    <name type="scientific">Rangifer tarandus platyrhynchus</name>
    <name type="common">Svalbard reindeer</name>
    <dbReference type="NCBI Taxonomy" id="3082113"/>
    <lineage>
        <taxon>Eukaryota</taxon>
        <taxon>Metazoa</taxon>
        <taxon>Chordata</taxon>
        <taxon>Craniata</taxon>
        <taxon>Vertebrata</taxon>
        <taxon>Euteleostomi</taxon>
        <taxon>Mammalia</taxon>
        <taxon>Eutheria</taxon>
        <taxon>Laurasiatheria</taxon>
        <taxon>Artiodactyla</taxon>
        <taxon>Ruminantia</taxon>
        <taxon>Pecora</taxon>
        <taxon>Cervidae</taxon>
        <taxon>Odocoileinae</taxon>
        <taxon>Rangifer</taxon>
    </lineage>
</organism>
<sequence>MGQGWQEPAASAHVPCRPGRGLPKTVVPLWPPRSTSFKLAIWFLPLASLGREQAQAVDIAVLPVNFSDPGSELPQPSGGTWGRQAWWGGQETSFHTSFLEGTREPSGPSL</sequence>
<evidence type="ECO:0000313" key="3">
    <source>
        <dbReference type="Proteomes" id="UP001176941"/>
    </source>
</evidence>
<feature type="region of interest" description="Disordered" evidence="1">
    <location>
        <begin position="1"/>
        <end position="20"/>
    </location>
</feature>
<dbReference type="Proteomes" id="UP001176941">
    <property type="component" value="Chromosome 1"/>
</dbReference>
<reference evidence="2" key="1">
    <citation type="submission" date="2023-04" db="EMBL/GenBank/DDBJ databases">
        <authorList>
            <consortium name="ELIXIR-Norway"/>
        </authorList>
    </citation>
    <scope>NUCLEOTIDE SEQUENCE [LARGE SCALE GENOMIC DNA]</scope>
</reference>
<name>A0ABN8XTP0_RANTA</name>
<protein>
    <submittedName>
        <fullName evidence="2">Uncharacterized protein</fullName>
    </submittedName>
</protein>
<dbReference type="EMBL" id="OX459937">
    <property type="protein sequence ID" value="CAI9152486.1"/>
    <property type="molecule type" value="Genomic_DNA"/>
</dbReference>
<keyword evidence="3" id="KW-1185">Reference proteome</keyword>
<evidence type="ECO:0000313" key="2">
    <source>
        <dbReference type="EMBL" id="CAI9152486.1"/>
    </source>
</evidence>
<gene>
    <name evidence="2" type="ORF">MRATA1EN1_LOCUS1448</name>
</gene>